<proteinExistence type="predicted"/>
<protein>
    <submittedName>
        <fullName evidence="1">Uncharacterized protein</fullName>
    </submittedName>
</protein>
<organism evidence="1 2">
    <name type="scientific">Fusarium poae</name>
    <dbReference type="NCBI Taxonomy" id="36050"/>
    <lineage>
        <taxon>Eukaryota</taxon>
        <taxon>Fungi</taxon>
        <taxon>Dikarya</taxon>
        <taxon>Ascomycota</taxon>
        <taxon>Pezizomycotina</taxon>
        <taxon>Sordariomycetes</taxon>
        <taxon>Hypocreomycetidae</taxon>
        <taxon>Hypocreales</taxon>
        <taxon>Nectriaceae</taxon>
        <taxon>Fusarium</taxon>
    </lineage>
</organism>
<keyword evidence="2" id="KW-1185">Reference proteome</keyword>
<dbReference type="AlphaFoldDB" id="A0A1B8APJ4"/>
<accession>A0A1B8APJ4</accession>
<evidence type="ECO:0000313" key="2">
    <source>
        <dbReference type="Proteomes" id="UP000091967"/>
    </source>
</evidence>
<dbReference type="EMBL" id="LYXU01000003">
    <property type="protein sequence ID" value="OBS22479.1"/>
    <property type="molecule type" value="Genomic_DNA"/>
</dbReference>
<dbReference type="PROSITE" id="PS51257">
    <property type="entry name" value="PROKAR_LIPOPROTEIN"/>
    <property type="match status" value="1"/>
</dbReference>
<comment type="caution">
    <text evidence="1">The sequence shown here is derived from an EMBL/GenBank/DDBJ whole genome shotgun (WGS) entry which is preliminary data.</text>
</comment>
<name>A0A1B8APJ4_FUSPO</name>
<sequence>MSPLGHKWDDSKLKNKSAYLSSVGLWTACRESREVVAKDWDKQPRPYNDYDIYYCCSREKANYYYDHFWPEDEGMSKTFMFCSKIEGEHWHQNVHLEQDLFCIVSDDWEFVAHNWESCANLSPGSIGCNNIAVEFDESWNLALENKMNVLSAEVPASLEFLLRLLFERVSDPSWNPMIKLIVRDKDWILLRPTDGFQIRDIDEEYLEVPADEVESSYHRDQERIDFVGDNSLFLFFDYLDQLFYDDLLDLYCEDNCTSPGYEESLRYGWFNIRDSFSILVPRSNQVEK</sequence>
<dbReference type="Proteomes" id="UP000091967">
    <property type="component" value="Unassembled WGS sequence"/>
</dbReference>
<gene>
    <name evidence="1" type="ORF">FPOA_08816</name>
</gene>
<dbReference type="OMA" id="QPRPYND"/>
<reference evidence="1 2" key="1">
    <citation type="submission" date="2016-06" db="EMBL/GenBank/DDBJ databases">
        <title>Living apart together: crosstalk between the core and supernumerary genomes in a fungal plant pathogen.</title>
        <authorList>
            <person name="Vanheule A."/>
            <person name="Audenaert K."/>
            <person name="Warris S."/>
            <person name="Van De Geest H."/>
            <person name="Schijlen E."/>
            <person name="Hofte M."/>
            <person name="De Saeger S."/>
            <person name="Haesaert G."/>
            <person name="Waalwijk C."/>
            <person name="Van Der Lee T."/>
        </authorList>
    </citation>
    <scope>NUCLEOTIDE SEQUENCE [LARGE SCALE GENOMIC DNA]</scope>
    <source>
        <strain evidence="1 2">2516</strain>
    </source>
</reference>
<evidence type="ECO:0000313" key="1">
    <source>
        <dbReference type="EMBL" id="OBS22479.1"/>
    </source>
</evidence>